<dbReference type="RefSeq" id="WP_140474667.1">
    <property type="nucleotide sequence ID" value="NZ_RCZD01000013.1"/>
</dbReference>
<keyword evidence="2" id="KW-0378">Hydrolase</keyword>
<dbReference type="InterPro" id="IPR012338">
    <property type="entry name" value="Beta-lactam/transpept-like"/>
</dbReference>
<keyword evidence="3" id="KW-1185">Reference proteome</keyword>
<dbReference type="Pfam" id="PF00144">
    <property type="entry name" value="Beta-lactamase"/>
    <property type="match status" value="1"/>
</dbReference>
<gene>
    <name evidence="2" type="ORF">EAH77_20695</name>
</gene>
<sequence>MSTELSPVAVRYEYLTHLPSRIDAVIDQALYDHRLVGTVVMVSHQGTLRYCRAAGLADRESALPMATDTLFRLASVSKPIVSTAAMVLVAQGKLGLEDDIRRWLPDFAPRLPQGEMPLITLRHLLSHTAGLSYRFLEPDHQSPYALAGISDGMDSSTHSLQENLRRLAGVELLYAPGTSWNYSLATDVVGAVIEAVCQQPLADVVAQRVTGPLAMADTAFTAVDVARLSQAYVSDTPAPHILQEGEIVAPFEGTVGIPYSPARALDPQAFASGGAGMVGSAGDLMRLLEVLRQGGAPLLPADLVAQMGRDQTNGRDIAQLPACGFGLGFSILRDPQAIASPESPGTWRWGGAYGHSWFVDPTQQLSVVALTNTLYEGMSGQFVTDLRDAVYGVTSGVAK</sequence>
<feature type="domain" description="Beta-lactamase-related" evidence="1">
    <location>
        <begin position="22"/>
        <end position="386"/>
    </location>
</feature>
<dbReference type="AlphaFoldDB" id="A0A502G9C7"/>
<organism evidence="2 3">
    <name type="scientific">Ewingella americana</name>
    <dbReference type="NCBI Taxonomy" id="41202"/>
    <lineage>
        <taxon>Bacteria</taxon>
        <taxon>Pseudomonadati</taxon>
        <taxon>Pseudomonadota</taxon>
        <taxon>Gammaproteobacteria</taxon>
        <taxon>Enterobacterales</taxon>
        <taxon>Yersiniaceae</taxon>
        <taxon>Ewingella</taxon>
    </lineage>
</organism>
<proteinExistence type="predicted"/>
<dbReference type="EMBL" id="RCZD01000013">
    <property type="protein sequence ID" value="TPG57636.1"/>
    <property type="molecule type" value="Genomic_DNA"/>
</dbReference>
<dbReference type="InterPro" id="IPR050789">
    <property type="entry name" value="Diverse_Enzym_Activities"/>
</dbReference>
<accession>A0A502G9C7</accession>
<dbReference type="Proteomes" id="UP000317663">
    <property type="component" value="Unassembled WGS sequence"/>
</dbReference>
<name>A0A502G9C7_9GAMM</name>
<evidence type="ECO:0000313" key="2">
    <source>
        <dbReference type="EMBL" id="TPG57636.1"/>
    </source>
</evidence>
<dbReference type="GO" id="GO:0016787">
    <property type="term" value="F:hydrolase activity"/>
    <property type="evidence" value="ECO:0007669"/>
    <property type="project" value="UniProtKB-KW"/>
</dbReference>
<dbReference type="Gene3D" id="3.40.710.10">
    <property type="entry name" value="DD-peptidase/beta-lactamase superfamily"/>
    <property type="match status" value="1"/>
</dbReference>
<protein>
    <submittedName>
        <fullName evidence="2">Class A beta-lactamase-related serine hydrolase</fullName>
    </submittedName>
</protein>
<evidence type="ECO:0000259" key="1">
    <source>
        <dbReference type="Pfam" id="PF00144"/>
    </source>
</evidence>
<dbReference type="PANTHER" id="PTHR43283:SF3">
    <property type="entry name" value="BETA-LACTAMASE FAMILY PROTEIN (AFU_ORTHOLOGUE AFUA_5G07500)"/>
    <property type="match status" value="1"/>
</dbReference>
<dbReference type="SUPFAM" id="SSF56601">
    <property type="entry name" value="beta-lactamase/transpeptidase-like"/>
    <property type="match status" value="1"/>
</dbReference>
<dbReference type="PANTHER" id="PTHR43283">
    <property type="entry name" value="BETA-LACTAMASE-RELATED"/>
    <property type="match status" value="1"/>
</dbReference>
<comment type="caution">
    <text evidence="2">The sequence shown here is derived from an EMBL/GenBank/DDBJ whole genome shotgun (WGS) entry which is preliminary data.</text>
</comment>
<reference evidence="2 3" key="1">
    <citation type="journal article" date="2019" name="Environ. Microbiol.">
        <title>Species interactions and distinct microbial communities in high Arctic permafrost affected cryosols are associated with the CH4 and CO2 gas fluxes.</title>
        <authorList>
            <person name="Altshuler I."/>
            <person name="Hamel J."/>
            <person name="Turney S."/>
            <person name="Magnuson E."/>
            <person name="Levesque R."/>
            <person name="Greer C."/>
            <person name="Whyte L.G."/>
        </authorList>
    </citation>
    <scope>NUCLEOTIDE SEQUENCE [LARGE SCALE GENOMIC DNA]</scope>
    <source>
        <strain evidence="2 3">E4</strain>
    </source>
</reference>
<evidence type="ECO:0000313" key="3">
    <source>
        <dbReference type="Proteomes" id="UP000317663"/>
    </source>
</evidence>
<dbReference type="OrthoDB" id="119951at2"/>
<dbReference type="InterPro" id="IPR001466">
    <property type="entry name" value="Beta-lactam-related"/>
</dbReference>